<accession>A0A367MDH9</accession>
<dbReference type="AlphaFoldDB" id="A0A367MDH9"/>
<evidence type="ECO:0000256" key="1">
    <source>
        <dbReference type="ARBA" id="ARBA00022741"/>
    </source>
</evidence>
<dbReference type="Pfam" id="PF00580">
    <property type="entry name" value="UvrD-helicase"/>
    <property type="match status" value="1"/>
</dbReference>
<dbReference type="GO" id="GO:0000725">
    <property type="term" value="P:recombinational repair"/>
    <property type="evidence" value="ECO:0007669"/>
    <property type="project" value="TreeGrafter"/>
</dbReference>
<dbReference type="PROSITE" id="PS51198">
    <property type="entry name" value="UVRD_HELICASE_ATP_BIND"/>
    <property type="match status" value="1"/>
</dbReference>
<gene>
    <name evidence="7" type="ORF">DT376_07170</name>
</gene>
<feature type="non-terminal residue" evidence="7">
    <location>
        <position position="379"/>
    </location>
</feature>
<evidence type="ECO:0000256" key="5">
    <source>
        <dbReference type="PROSITE-ProRule" id="PRU00560"/>
    </source>
</evidence>
<dbReference type="GO" id="GO:0003677">
    <property type="term" value="F:DNA binding"/>
    <property type="evidence" value="ECO:0007669"/>
    <property type="project" value="InterPro"/>
</dbReference>
<evidence type="ECO:0000256" key="4">
    <source>
        <dbReference type="ARBA" id="ARBA00022840"/>
    </source>
</evidence>
<sequence length="379" mass="42296">MSQQQMPVALDPLDFPLHGSRLIEASAGTGKTFTIALLYVRLVLDHGGENAFGRPLSPPEILVVTFTDAATQELRERIRSRLGEAARCFAEPQERHDGLLVALRQQYPTERWPGCARLLRLAAEWMDEAAVSTIHSWCYRMLREHAFDSGSLFTQNLETDQSELLAEVVRDYWRRNFYGLTAPAAQAVASCYSGPEALGKALQPLLARQDADFRYADQALSAPESLAALLEQGGDWYRQLDQLDAQARAAWRAARVELEALLRDLRPYLNGNSYRGKDSDETFDAWLQALADWSEGGEQPANLGKFGQTRIKLTAKRVAPEHAALRAIDAWAAHQEERPDLAPPLLLHGLGEVGRELEVEQLRRAAIGFDALLSRLDRA</sequence>
<protein>
    <submittedName>
        <fullName evidence="7">Exodeoxyribonuclease V subunit beta</fullName>
    </submittedName>
</protein>
<dbReference type="GO" id="GO:0043138">
    <property type="term" value="F:3'-5' DNA helicase activity"/>
    <property type="evidence" value="ECO:0007669"/>
    <property type="project" value="TreeGrafter"/>
</dbReference>
<dbReference type="InterPro" id="IPR014016">
    <property type="entry name" value="UvrD-like_ATP-bd"/>
</dbReference>
<dbReference type="GO" id="GO:0009338">
    <property type="term" value="C:exodeoxyribonuclease V complex"/>
    <property type="evidence" value="ECO:0007669"/>
    <property type="project" value="TreeGrafter"/>
</dbReference>
<name>A0A367MDH9_PSEAI</name>
<organism evidence="7 8">
    <name type="scientific">Pseudomonas aeruginosa</name>
    <dbReference type="NCBI Taxonomy" id="287"/>
    <lineage>
        <taxon>Bacteria</taxon>
        <taxon>Pseudomonadati</taxon>
        <taxon>Pseudomonadota</taxon>
        <taxon>Gammaproteobacteria</taxon>
        <taxon>Pseudomonadales</taxon>
        <taxon>Pseudomonadaceae</taxon>
        <taxon>Pseudomonas</taxon>
    </lineage>
</organism>
<dbReference type="PANTHER" id="PTHR11070">
    <property type="entry name" value="UVRD / RECB / PCRA DNA HELICASE FAMILY MEMBER"/>
    <property type="match status" value="1"/>
</dbReference>
<dbReference type="InterPro" id="IPR027417">
    <property type="entry name" value="P-loop_NTPase"/>
</dbReference>
<dbReference type="Gene3D" id="3.40.50.300">
    <property type="entry name" value="P-loop containing nucleotide triphosphate hydrolases"/>
    <property type="match status" value="1"/>
</dbReference>
<keyword evidence="2 5" id="KW-0378">Hydrolase</keyword>
<dbReference type="GO" id="GO:0016787">
    <property type="term" value="F:hydrolase activity"/>
    <property type="evidence" value="ECO:0007669"/>
    <property type="project" value="UniProtKB-UniRule"/>
</dbReference>
<proteinExistence type="predicted"/>
<evidence type="ECO:0000256" key="2">
    <source>
        <dbReference type="ARBA" id="ARBA00022801"/>
    </source>
</evidence>
<feature type="domain" description="UvrD-like helicase ATP-binding" evidence="6">
    <location>
        <begin position="4"/>
        <end position="379"/>
    </location>
</feature>
<evidence type="ECO:0000259" key="6">
    <source>
        <dbReference type="PROSITE" id="PS51198"/>
    </source>
</evidence>
<evidence type="ECO:0000313" key="7">
    <source>
        <dbReference type="EMBL" id="RCI75524.1"/>
    </source>
</evidence>
<dbReference type="Gene3D" id="1.10.3170.10">
    <property type="entry name" value="Recbcd, chain B, domain 2"/>
    <property type="match status" value="1"/>
</dbReference>
<dbReference type="PANTHER" id="PTHR11070:SF23">
    <property type="entry name" value="RECBCD ENZYME SUBUNIT RECB"/>
    <property type="match status" value="1"/>
</dbReference>
<comment type="caution">
    <text evidence="7">The sequence shown here is derived from an EMBL/GenBank/DDBJ whole genome shotgun (WGS) entry which is preliminary data.</text>
</comment>
<dbReference type="EMBL" id="QORE01000158">
    <property type="protein sequence ID" value="RCI75524.1"/>
    <property type="molecule type" value="Genomic_DNA"/>
</dbReference>
<keyword evidence="4 5" id="KW-0067">ATP-binding</keyword>
<dbReference type="GO" id="GO:0005524">
    <property type="term" value="F:ATP binding"/>
    <property type="evidence" value="ECO:0007669"/>
    <property type="project" value="UniProtKB-UniRule"/>
</dbReference>
<evidence type="ECO:0000313" key="8">
    <source>
        <dbReference type="Proteomes" id="UP000253594"/>
    </source>
</evidence>
<keyword evidence="3 5" id="KW-0347">Helicase</keyword>
<keyword evidence="1 5" id="KW-0547">Nucleotide-binding</keyword>
<dbReference type="SUPFAM" id="SSF52540">
    <property type="entry name" value="P-loop containing nucleoside triphosphate hydrolases"/>
    <property type="match status" value="1"/>
</dbReference>
<dbReference type="InterPro" id="IPR000212">
    <property type="entry name" value="DNA_helicase_UvrD/REP"/>
</dbReference>
<dbReference type="GO" id="GO:0005829">
    <property type="term" value="C:cytosol"/>
    <property type="evidence" value="ECO:0007669"/>
    <property type="project" value="TreeGrafter"/>
</dbReference>
<evidence type="ECO:0000256" key="3">
    <source>
        <dbReference type="ARBA" id="ARBA00022806"/>
    </source>
</evidence>
<dbReference type="Proteomes" id="UP000253594">
    <property type="component" value="Unassembled WGS sequence"/>
</dbReference>
<reference evidence="7 8" key="1">
    <citation type="submission" date="2018-07" db="EMBL/GenBank/DDBJ databases">
        <title>Mechanisms of high-level aminoglycoside resistance among Gram-negative pathogens in Brazil.</title>
        <authorList>
            <person name="Ballaben A.S."/>
            <person name="Darini A.L.C."/>
            <person name="Doi Y."/>
        </authorList>
    </citation>
    <scope>NUCLEOTIDE SEQUENCE [LARGE SCALE GENOMIC DNA]</scope>
    <source>
        <strain evidence="7 8">B2-305</strain>
    </source>
</reference>
<feature type="binding site" evidence="5">
    <location>
        <begin position="25"/>
        <end position="32"/>
    </location>
    <ligand>
        <name>ATP</name>
        <dbReference type="ChEBI" id="CHEBI:30616"/>
    </ligand>
</feature>